<protein>
    <submittedName>
        <fullName evidence="2">Uncharacterized protein</fullName>
    </submittedName>
</protein>
<accession>A0AC34Q9P9</accession>
<reference evidence="2" key="1">
    <citation type="submission" date="2022-11" db="UniProtKB">
        <authorList>
            <consortium name="WormBaseParasite"/>
        </authorList>
    </citation>
    <scope>IDENTIFICATION</scope>
</reference>
<organism evidence="1 2">
    <name type="scientific">Panagrolaimus sp. JU765</name>
    <dbReference type="NCBI Taxonomy" id="591449"/>
    <lineage>
        <taxon>Eukaryota</taxon>
        <taxon>Metazoa</taxon>
        <taxon>Ecdysozoa</taxon>
        <taxon>Nematoda</taxon>
        <taxon>Chromadorea</taxon>
        <taxon>Rhabditida</taxon>
        <taxon>Tylenchina</taxon>
        <taxon>Panagrolaimomorpha</taxon>
        <taxon>Panagrolaimoidea</taxon>
        <taxon>Panagrolaimidae</taxon>
        <taxon>Panagrolaimus</taxon>
    </lineage>
</organism>
<sequence>MVVNMDEGQEKEEEIDLYYYWTDWADEGHAPRMHETWVMLDNVERVCQLWQKRYIKQASPTTDSITSAETSANLKSMEEILKELVEGKADNDCEPEDLLENQNVSFDVNVSSVWMDNQLNQLVNDQSHALIVQEKDEIDISKTLIEGKMEAKVEKNILAFCQEWPNDKMKIVQAGDDKKSAFQAENNGESALLDGIKDGVAEPSTDDQV</sequence>
<name>A0AC34Q9P9_9BILA</name>
<evidence type="ECO:0000313" key="2">
    <source>
        <dbReference type="WBParaSite" id="JU765_v2.g14455.t1"/>
    </source>
</evidence>
<dbReference type="Proteomes" id="UP000887576">
    <property type="component" value="Unplaced"/>
</dbReference>
<evidence type="ECO:0000313" key="1">
    <source>
        <dbReference type="Proteomes" id="UP000887576"/>
    </source>
</evidence>
<dbReference type="WBParaSite" id="JU765_v2.g14455.t1">
    <property type="protein sequence ID" value="JU765_v2.g14455.t1"/>
    <property type="gene ID" value="JU765_v2.g14455"/>
</dbReference>
<proteinExistence type="predicted"/>